<keyword evidence="3" id="KW-1185">Reference proteome</keyword>
<evidence type="ECO:0000256" key="1">
    <source>
        <dbReference type="SAM" id="Phobius"/>
    </source>
</evidence>
<keyword evidence="1" id="KW-1133">Transmembrane helix</keyword>
<dbReference type="Proteomes" id="UP000198211">
    <property type="component" value="Unassembled WGS sequence"/>
</dbReference>
<feature type="non-terminal residue" evidence="2">
    <location>
        <position position="1"/>
    </location>
</feature>
<keyword evidence="1" id="KW-0472">Membrane</keyword>
<sequence length="93" mass="10875">NIKKRLQVATYVTNSVKQRVIFFNTVVLRAILFTWTHIPMPKAVLRQLELIQKRIIWKGTTNEVHARHKITSDLVFASEEKGGLVLQNKRCKY</sequence>
<keyword evidence="1" id="KW-0812">Transmembrane</keyword>
<dbReference type="AlphaFoldDB" id="A0A225USF0"/>
<comment type="caution">
    <text evidence="2">The sequence shown here is derived from an EMBL/GenBank/DDBJ whole genome shotgun (WGS) entry which is preliminary data.</text>
</comment>
<dbReference type="EMBL" id="NBNE01012188">
    <property type="protein sequence ID" value="OWY96024.1"/>
    <property type="molecule type" value="Genomic_DNA"/>
</dbReference>
<evidence type="ECO:0000313" key="2">
    <source>
        <dbReference type="EMBL" id="OWY96024.1"/>
    </source>
</evidence>
<feature type="transmembrane region" description="Helical" evidence="1">
    <location>
        <begin position="20"/>
        <end position="38"/>
    </location>
</feature>
<accession>A0A225USF0</accession>
<dbReference type="OrthoDB" id="127598at2759"/>
<name>A0A225USF0_9STRA</name>
<proteinExistence type="predicted"/>
<reference evidence="3" key="1">
    <citation type="submission" date="2017-03" db="EMBL/GenBank/DDBJ databases">
        <title>Phytopthora megakarya and P. palmivora, two closely related causual agents of cacao black pod achieved similar genome size and gene model numbers by different mechanisms.</title>
        <authorList>
            <person name="Ali S."/>
            <person name="Shao J."/>
            <person name="Larry D.J."/>
            <person name="Kronmiller B."/>
            <person name="Shen D."/>
            <person name="Strem M.D."/>
            <person name="Melnick R.L."/>
            <person name="Guiltinan M.J."/>
            <person name="Tyler B.M."/>
            <person name="Meinhardt L.W."/>
            <person name="Bailey B.A."/>
        </authorList>
    </citation>
    <scope>NUCLEOTIDE SEQUENCE [LARGE SCALE GENOMIC DNA]</scope>
    <source>
        <strain evidence="3">zdho120</strain>
    </source>
</reference>
<evidence type="ECO:0000313" key="3">
    <source>
        <dbReference type="Proteomes" id="UP000198211"/>
    </source>
</evidence>
<organism evidence="2 3">
    <name type="scientific">Phytophthora megakarya</name>
    <dbReference type="NCBI Taxonomy" id="4795"/>
    <lineage>
        <taxon>Eukaryota</taxon>
        <taxon>Sar</taxon>
        <taxon>Stramenopiles</taxon>
        <taxon>Oomycota</taxon>
        <taxon>Peronosporomycetes</taxon>
        <taxon>Peronosporales</taxon>
        <taxon>Peronosporaceae</taxon>
        <taxon>Phytophthora</taxon>
    </lineage>
</organism>
<protein>
    <submittedName>
        <fullName evidence="2">Uncharacterized protein</fullName>
    </submittedName>
</protein>
<gene>
    <name evidence="2" type="ORF">PHMEG_00033818</name>
</gene>